<evidence type="ECO:0000256" key="1">
    <source>
        <dbReference type="ARBA" id="ARBA00022527"/>
    </source>
</evidence>
<keyword evidence="6" id="KW-0670">Pyruvate</keyword>
<evidence type="ECO:0000313" key="6">
    <source>
        <dbReference type="EMBL" id="ODR97328.1"/>
    </source>
</evidence>
<dbReference type="Pfam" id="PF03618">
    <property type="entry name" value="Kinase-PPPase"/>
    <property type="match status" value="1"/>
</dbReference>
<comment type="catalytic activity">
    <reaction evidence="5">
        <text>N(tele)-phospho-L-histidyl/O-phospho-L-threonyl-[pyruvate, phosphate dikinase] + phosphate + H(+) = N(tele)-phospho-L-histidyl/L-threonyl-[pyruvate, phosphate dikinase] + diphosphate</text>
        <dbReference type="Rhea" id="RHEA:43696"/>
        <dbReference type="Rhea" id="RHEA-COMP:10650"/>
        <dbReference type="Rhea" id="RHEA-COMP:10651"/>
        <dbReference type="ChEBI" id="CHEBI:15378"/>
        <dbReference type="ChEBI" id="CHEBI:30013"/>
        <dbReference type="ChEBI" id="CHEBI:33019"/>
        <dbReference type="ChEBI" id="CHEBI:43474"/>
        <dbReference type="ChEBI" id="CHEBI:61977"/>
        <dbReference type="ChEBI" id="CHEBI:83586"/>
        <dbReference type="EC" id="2.7.4.27"/>
    </reaction>
</comment>
<dbReference type="GO" id="GO:0005524">
    <property type="term" value="F:ATP binding"/>
    <property type="evidence" value="ECO:0007669"/>
    <property type="project" value="InterPro"/>
</dbReference>
<accession>A0A1E3VUV4</accession>
<dbReference type="Proteomes" id="UP000094472">
    <property type="component" value="Unassembled WGS sequence"/>
</dbReference>
<comment type="catalytic activity">
    <reaction evidence="5">
        <text>N(tele)-phospho-L-histidyl/L-threonyl-[pyruvate, phosphate dikinase] + ADP = N(tele)-phospho-L-histidyl/O-phospho-L-threonyl-[pyruvate, phosphate dikinase] + AMP + H(+)</text>
        <dbReference type="Rhea" id="RHEA:43692"/>
        <dbReference type="Rhea" id="RHEA-COMP:10650"/>
        <dbReference type="Rhea" id="RHEA-COMP:10651"/>
        <dbReference type="ChEBI" id="CHEBI:15378"/>
        <dbReference type="ChEBI" id="CHEBI:30013"/>
        <dbReference type="ChEBI" id="CHEBI:61977"/>
        <dbReference type="ChEBI" id="CHEBI:83586"/>
        <dbReference type="ChEBI" id="CHEBI:456215"/>
        <dbReference type="ChEBI" id="CHEBI:456216"/>
        <dbReference type="EC" id="2.7.11.32"/>
    </reaction>
</comment>
<dbReference type="PANTHER" id="PTHR31756:SF3">
    <property type="entry name" value="PYRUVATE, PHOSPHATE DIKINASE REGULATORY PROTEIN 1, CHLOROPLASTIC"/>
    <property type="match status" value="1"/>
</dbReference>
<sequence length="278" mass="31141">MNIQQRTFHLHMISDATGETLNTIAKAVRVQYAQVRAIEHLHPLVRSRRELDRVLKDVQATPGIVLYTLFNRELAEALEQSCKELNVPCVAPLKHVLQVFESYLDMAATPMVGGQHVLDADYFRRIEALNFSMVHDDGHLPENLNDADIILLGISRTSKTPTSIYLANRGFKTANVPLVPGMALPAQLEQPTKAFVVALVASPERIAQVRQNRVIEQAHGHLEEYVDRDAIAAEIAQTRQLCARHGWPIIDVTRRSIEETAAGIIRLYHDREAPALEA</sequence>
<dbReference type="EC" id="2.7.11.32" evidence="5"/>
<feature type="binding site" evidence="5">
    <location>
        <begin position="153"/>
        <end position="160"/>
    </location>
    <ligand>
        <name>ADP</name>
        <dbReference type="ChEBI" id="CHEBI:456216"/>
    </ligand>
</feature>
<evidence type="ECO:0000256" key="5">
    <source>
        <dbReference type="HAMAP-Rule" id="MF_00921"/>
    </source>
</evidence>
<dbReference type="EMBL" id="LPWF01000026">
    <property type="protein sequence ID" value="ODR97328.1"/>
    <property type="molecule type" value="Genomic_DNA"/>
</dbReference>
<proteinExistence type="inferred from homology"/>
<dbReference type="STRING" id="1774969.AUC69_11930"/>
<name>A0A1E3VUV4_9HYPH</name>
<evidence type="ECO:0000313" key="7">
    <source>
        <dbReference type="Proteomes" id="UP000094472"/>
    </source>
</evidence>
<evidence type="ECO:0000256" key="3">
    <source>
        <dbReference type="ARBA" id="ARBA00022741"/>
    </source>
</evidence>
<comment type="function">
    <text evidence="5">Bifunctional serine/threonine kinase and phosphorylase involved in the regulation of the pyruvate, phosphate dikinase (PPDK) by catalyzing its phosphorylation/dephosphorylation.</text>
</comment>
<keyword evidence="4 5" id="KW-0418">Kinase</keyword>
<dbReference type="AlphaFoldDB" id="A0A1E3VUV4"/>
<keyword evidence="1 5" id="KW-0723">Serine/threonine-protein kinase</keyword>
<dbReference type="NCBIfam" id="NF003742">
    <property type="entry name" value="PRK05339.1"/>
    <property type="match status" value="1"/>
</dbReference>
<organism evidence="6 7">
    <name type="scientific">Methyloceanibacter superfactus</name>
    <dbReference type="NCBI Taxonomy" id="1774969"/>
    <lineage>
        <taxon>Bacteria</taxon>
        <taxon>Pseudomonadati</taxon>
        <taxon>Pseudomonadota</taxon>
        <taxon>Alphaproteobacteria</taxon>
        <taxon>Hyphomicrobiales</taxon>
        <taxon>Hyphomicrobiaceae</taxon>
        <taxon>Methyloceanibacter</taxon>
    </lineage>
</organism>
<dbReference type="EC" id="2.7.4.27" evidence="5"/>
<dbReference type="GO" id="GO:0016776">
    <property type="term" value="F:phosphotransferase activity, phosphate group as acceptor"/>
    <property type="evidence" value="ECO:0007669"/>
    <property type="project" value="UniProtKB-UniRule"/>
</dbReference>
<dbReference type="RefSeq" id="WP_069441879.1">
    <property type="nucleotide sequence ID" value="NZ_LPWF01000026.1"/>
</dbReference>
<dbReference type="PANTHER" id="PTHR31756">
    <property type="entry name" value="PYRUVATE, PHOSPHATE DIKINASE REGULATORY PROTEIN 1, CHLOROPLASTIC"/>
    <property type="match status" value="1"/>
</dbReference>
<evidence type="ECO:0000256" key="2">
    <source>
        <dbReference type="ARBA" id="ARBA00022679"/>
    </source>
</evidence>
<dbReference type="OrthoDB" id="9782201at2"/>
<evidence type="ECO:0000256" key="4">
    <source>
        <dbReference type="ARBA" id="ARBA00022777"/>
    </source>
</evidence>
<reference evidence="6 7" key="1">
    <citation type="journal article" date="2016" name="Environ. Microbiol.">
        <title>New Methyloceanibacter diversity from North Sea sediments includes methanotroph containing solely the soluble methane monooxygenase.</title>
        <authorList>
            <person name="Vekeman B."/>
            <person name="Kerckhof F.M."/>
            <person name="Cremers G."/>
            <person name="de Vos P."/>
            <person name="Vandamme P."/>
            <person name="Boon N."/>
            <person name="Op den Camp H.J."/>
            <person name="Heylen K."/>
        </authorList>
    </citation>
    <scope>NUCLEOTIDE SEQUENCE [LARGE SCALE GENOMIC DNA]</scope>
    <source>
        <strain evidence="6 7">R-67175</strain>
    </source>
</reference>
<dbReference type="InterPro" id="IPR026565">
    <property type="entry name" value="PPDK_reg"/>
</dbReference>
<dbReference type="GO" id="GO:0043531">
    <property type="term" value="F:ADP binding"/>
    <property type="evidence" value="ECO:0007669"/>
    <property type="project" value="UniProtKB-UniRule"/>
</dbReference>
<keyword evidence="2 5" id="KW-0808">Transferase</keyword>
<keyword evidence="3 5" id="KW-0547">Nucleotide-binding</keyword>
<dbReference type="HAMAP" id="MF_00921">
    <property type="entry name" value="PDRP"/>
    <property type="match status" value="1"/>
</dbReference>
<protein>
    <recommendedName>
        <fullName evidence="5">Putative pyruvate, phosphate dikinase regulatory protein</fullName>
        <shortName evidence="5">PPDK regulatory protein</shortName>
        <ecNumber evidence="5">2.7.11.32</ecNumber>
        <ecNumber evidence="5">2.7.4.27</ecNumber>
    </recommendedName>
</protein>
<dbReference type="InterPro" id="IPR005177">
    <property type="entry name" value="Kinase-pyrophosphorylase"/>
</dbReference>
<comment type="caution">
    <text evidence="6">The sequence shown here is derived from an EMBL/GenBank/DDBJ whole genome shotgun (WGS) entry which is preliminary data.</text>
</comment>
<keyword evidence="7" id="KW-1185">Reference proteome</keyword>
<comment type="similarity">
    <text evidence="5">Belongs to the pyruvate, phosphate/water dikinase regulatory protein family. PDRP subfamily.</text>
</comment>
<gene>
    <name evidence="6" type="ORF">AUC69_11930</name>
</gene>
<dbReference type="GO" id="GO:0004674">
    <property type="term" value="F:protein serine/threonine kinase activity"/>
    <property type="evidence" value="ECO:0007669"/>
    <property type="project" value="UniProtKB-UniRule"/>
</dbReference>